<keyword evidence="3" id="KW-1185">Reference proteome</keyword>
<dbReference type="EMBL" id="UYYF01000134">
    <property type="protein sequence ID" value="VDM96500.1"/>
    <property type="molecule type" value="Genomic_DNA"/>
</dbReference>
<dbReference type="Proteomes" id="UP000276776">
    <property type="component" value="Unassembled WGS sequence"/>
</dbReference>
<reference evidence="2 3" key="2">
    <citation type="submission" date="2018-11" db="EMBL/GenBank/DDBJ databases">
        <authorList>
            <consortium name="Pathogen Informatics"/>
        </authorList>
    </citation>
    <scope>NUCLEOTIDE SEQUENCE [LARGE SCALE GENOMIC DNA]</scope>
</reference>
<evidence type="ECO:0000313" key="3">
    <source>
        <dbReference type="Proteomes" id="UP000276776"/>
    </source>
</evidence>
<evidence type="ECO:0000313" key="2">
    <source>
        <dbReference type="EMBL" id="VDM96500.1"/>
    </source>
</evidence>
<accession>A0A0N5CM32</accession>
<feature type="region of interest" description="Disordered" evidence="1">
    <location>
        <begin position="166"/>
        <end position="187"/>
    </location>
</feature>
<evidence type="ECO:0000256" key="1">
    <source>
        <dbReference type="SAM" id="MobiDB-lite"/>
    </source>
</evidence>
<dbReference type="AlphaFoldDB" id="A0A0N5CM32"/>
<dbReference type="WBParaSite" id="TCLT_0000119901-mRNA-1">
    <property type="protein sequence ID" value="TCLT_0000119901-mRNA-1"/>
    <property type="gene ID" value="TCLT_0000119901"/>
</dbReference>
<name>A0A0N5CM32_THECL</name>
<dbReference type="OrthoDB" id="5856685at2759"/>
<feature type="compositionally biased region" description="Polar residues" evidence="1">
    <location>
        <begin position="171"/>
        <end position="187"/>
    </location>
</feature>
<sequence>MVATVKIVQLRSESSSCSLMETEQQQGSTEEGLDLRCDEEFDESLMEKPTTSFNANRQCIVAPGIQQSPESFNNQEHDLTDSPLLTKMKREWRTYGWYTSFEEMDKVRRWEKVSKRKNVTSIHGTKVFYRCNSWQRTKCNFHMYAIIFAPDKICLFASGEHDHTTKDSKYTTDAASNTQKESNTKQQNTFAQSIMNTNTTLQTDVNFQQDQKFSSSNIFLPPPDLSFELKDEKRIAEMLTLACDINHKFTYNQKSNEFYFEPINPAFKGRSVVLLNAGAVVLVVERYNGIEISREIWKKGNWDLFLWAVRGKCMRITYQNYKEAGQL</sequence>
<protein>
    <submittedName>
        <fullName evidence="4">FLYWCH-type domain-containing protein</fullName>
    </submittedName>
</protein>
<proteinExistence type="predicted"/>
<evidence type="ECO:0000313" key="4">
    <source>
        <dbReference type="WBParaSite" id="TCLT_0000119901-mRNA-1"/>
    </source>
</evidence>
<organism evidence="4">
    <name type="scientific">Thelazia callipaeda</name>
    <name type="common">Oriental eyeworm</name>
    <name type="synonym">Parasitic nematode</name>
    <dbReference type="NCBI Taxonomy" id="103827"/>
    <lineage>
        <taxon>Eukaryota</taxon>
        <taxon>Metazoa</taxon>
        <taxon>Ecdysozoa</taxon>
        <taxon>Nematoda</taxon>
        <taxon>Chromadorea</taxon>
        <taxon>Rhabditida</taxon>
        <taxon>Spirurina</taxon>
        <taxon>Spiruromorpha</taxon>
        <taxon>Thelazioidea</taxon>
        <taxon>Thelaziidae</taxon>
        <taxon>Thelazia</taxon>
    </lineage>
</organism>
<reference evidence="4" key="1">
    <citation type="submission" date="2017-02" db="UniProtKB">
        <authorList>
            <consortium name="WormBaseParasite"/>
        </authorList>
    </citation>
    <scope>IDENTIFICATION</scope>
</reference>
<gene>
    <name evidence="2" type="ORF">TCLT_LOCUS1200</name>
</gene>